<feature type="compositionally biased region" description="Basic and acidic residues" evidence="1">
    <location>
        <begin position="208"/>
        <end position="218"/>
    </location>
</feature>
<proteinExistence type="predicted"/>
<name>A0A482WMS3_LAOST</name>
<organism evidence="2 3">
    <name type="scientific">Laodelphax striatellus</name>
    <name type="common">Small brown planthopper</name>
    <name type="synonym">Delphax striatella</name>
    <dbReference type="NCBI Taxonomy" id="195883"/>
    <lineage>
        <taxon>Eukaryota</taxon>
        <taxon>Metazoa</taxon>
        <taxon>Ecdysozoa</taxon>
        <taxon>Arthropoda</taxon>
        <taxon>Hexapoda</taxon>
        <taxon>Insecta</taxon>
        <taxon>Pterygota</taxon>
        <taxon>Neoptera</taxon>
        <taxon>Paraneoptera</taxon>
        <taxon>Hemiptera</taxon>
        <taxon>Auchenorrhyncha</taxon>
        <taxon>Fulgoroidea</taxon>
        <taxon>Delphacidae</taxon>
        <taxon>Criomorphinae</taxon>
        <taxon>Laodelphax</taxon>
    </lineage>
</organism>
<protein>
    <submittedName>
        <fullName evidence="2">Uncharacterized protein</fullName>
    </submittedName>
</protein>
<dbReference type="Proteomes" id="UP000291343">
    <property type="component" value="Unassembled WGS sequence"/>
</dbReference>
<comment type="caution">
    <text evidence="2">The sequence shown here is derived from an EMBL/GenBank/DDBJ whole genome shotgun (WGS) entry which is preliminary data.</text>
</comment>
<reference evidence="2 3" key="1">
    <citation type="journal article" date="2017" name="Gigascience">
        <title>Genome sequence of the small brown planthopper, Laodelphax striatellus.</title>
        <authorList>
            <person name="Zhu J."/>
            <person name="Jiang F."/>
            <person name="Wang X."/>
            <person name="Yang P."/>
            <person name="Bao Y."/>
            <person name="Zhao W."/>
            <person name="Wang W."/>
            <person name="Lu H."/>
            <person name="Wang Q."/>
            <person name="Cui N."/>
            <person name="Li J."/>
            <person name="Chen X."/>
            <person name="Luo L."/>
            <person name="Yu J."/>
            <person name="Kang L."/>
            <person name="Cui F."/>
        </authorList>
    </citation>
    <scope>NUCLEOTIDE SEQUENCE [LARGE SCALE GENOMIC DNA]</scope>
    <source>
        <strain evidence="2">Lst14</strain>
    </source>
</reference>
<dbReference type="EMBL" id="QKKF02030366">
    <property type="protein sequence ID" value="RZF34804.1"/>
    <property type="molecule type" value="Genomic_DNA"/>
</dbReference>
<dbReference type="InParanoid" id="A0A482WMS3"/>
<gene>
    <name evidence="2" type="ORF">LSTR_LSTR014716</name>
</gene>
<feature type="compositionally biased region" description="Polar residues" evidence="1">
    <location>
        <begin position="222"/>
        <end position="237"/>
    </location>
</feature>
<evidence type="ECO:0000313" key="2">
    <source>
        <dbReference type="EMBL" id="RZF34804.1"/>
    </source>
</evidence>
<feature type="region of interest" description="Disordered" evidence="1">
    <location>
        <begin position="207"/>
        <end position="237"/>
    </location>
</feature>
<dbReference type="AlphaFoldDB" id="A0A482WMS3"/>
<evidence type="ECO:0000256" key="1">
    <source>
        <dbReference type="SAM" id="MobiDB-lite"/>
    </source>
</evidence>
<accession>A0A482WMS3</accession>
<evidence type="ECO:0000313" key="3">
    <source>
        <dbReference type="Proteomes" id="UP000291343"/>
    </source>
</evidence>
<sequence>MSGTRRRKRILYTRQDWSKDNNNVIVKSENFDEKEDVNADITYNIKDEIEINESSAQFVKNEFCCCIPVGSVKQEADCGNVCFNADDIKHDIDKMSVSSFEEEFFKGFDVDPLSMKVECGNDDSGYADFNAEDMKTDIDIDETPISLIKKEFLDGFSPHPFLLKKEPEEPCSSVESQFHLGYEFKLYTCRSQRDARSLMKSLRKFRSRKSEAKLDARIVKQGPTSDNAETNETSSIP</sequence>
<keyword evidence="3" id="KW-1185">Reference proteome</keyword>